<evidence type="ECO:0000256" key="1">
    <source>
        <dbReference type="SAM" id="MobiDB-lite"/>
    </source>
</evidence>
<dbReference type="AlphaFoldDB" id="A0AAV2JUC6"/>
<dbReference type="EMBL" id="OZ035836">
    <property type="protein sequence ID" value="CAL1580206.1"/>
    <property type="molecule type" value="Genomic_DNA"/>
</dbReference>
<proteinExistence type="predicted"/>
<evidence type="ECO:0000313" key="3">
    <source>
        <dbReference type="Proteomes" id="UP001497482"/>
    </source>
</evidence>
<protein>
    <submittedName>
        <fullName evidence="2">Uncharacterized protein</fullName>
    </submittedName>
</protein>
<keyword evidence="3" id="KW-1185">Reference proteome</keyword>
<accession>A0AAV2JUC6</accession>
<feature type="compositionally biased region" description="Polar residues" evidence="1">
    <location>
        <begin position="69"/>
        <end position="80"/>
    </location>
</feature>
<evidence type="ECO:0000313" key="2">
    <source>
        <dbReference type="EMBL" id="CAL1580206.1"/>
    </source>
</evidence>
<dbReference type="Proteomes" id="UP001497482">
    <property type="component" value="Chromosome 14"/>
</dbReference>
<organism evidence="2 3">
    <name type="scientific">Knipowitschia caucasica</name>
    <name type="common">Caucasian dwarf goby</name>
    <name type="synonym">Pomatoschistus caucasicus</name>
    <dbReference type="NCBI Taxonomy" id="637954"/>
    <lineage>
        <taxon>Eukaryota</taxon>
        <taxon>Metazoa</taxon>
        <taxon>Chordata</taxon>
        <taxon>Craniata</taxon>
        <taxon>Vertebrata</taxon>
        <taxon>Euteleostomi</taxon>
        <taxon>Actinopterygii</taxon>
        <taxon>Neopterygii</taxon>
        <taxon>Teleostei</taxon>
        <taxon>Neoteleostei</taxon>
        <taxon>Acanthomorphata</taxon>
        <taxon>Gobiaria</taxon>
        <taxon>Gobiiformes</taxon>
        <taxon>Gobioidei</taxon>
        <taxon>Gobiidae</taxon>
        <taxon>Gobiinae</taxon>
        <taxon>Knipowitschia</taxon>
    </lineage>
</organism>
<name>A0AAV2JUC6_KNICA</name>
<feature type="region of interest" description="Disordered" evidence="1">
    <location>
        <begin position="45"/>
        <end position="87"/>
    </location>
</feature>
<feature type="compositionally biased region" description="Acidic residues" evidence="1">
    <location>
        <begin position="45"/>
        <end position="56"/>
    </location>
</feature>
<sequence length="110" mass="11957">MNSPVNLSLNSVYSGHLWNGPFSDSSQSSWPLLWRALNPQAVELEGLEAPDDDDDERVFSPTSAPRPGQGNQSKTQGNHSSIKEDDHLPQGVCRSFLIGQRVAIVPGVMS</sequence>
<reference evidence="2 3" key="1">
    <citation type="submission" date="2024-04" db="EMBL/GenBank/DDBJ databases">
        <authorList>
            <person name="Waldvogel A.-M."/>
            <person name="Schoenle A."/>
        </authorList>
    </citation>
    <scope>NUCLEOTIDE SEQUENCE [LARGE SCALE GENOMIC DNA]</scope>
</reference>
<gene>
    <name evidence="2" type="ORF">KC01_LOCUS11089</name>
</gene>